<proteinExistence type="predicted"/>
<keyword evidence="2" id="KW-0167">Capsid protein</keyword>
<feature type="domain" description="Protein CotJB" evidence="1">
    <location>
        <begin position="7"/>
        <end position="80"/>
    </location>
</feature>
<dbReference type="Proteomes" id="UP000724672">
    <property type="component" value="Unassembled WGS sequence"/>
</dbReference>
<dbReference type="EMBL" id="WSFT01000029">
    <property type="protein sequence ID" value="MBS4538257.1"/>
    <property type="molecule type" value="Genomic_DNA"/>
</dbReference>
<dbReference type="InterPro" id="IPR016571">
    <property type="entry name" value="Spore_coat_assembly_CotJB"/>
</dbReference>
<dbReference type="Pfam" id="PF12652">
    <property type="entry name" value="CotJB"/>
    <property type="match status" value="1"/>
</dbReference>
<protein>
    <submittedName>
        <fullName evidence="2">Spore coat protein CotJB</fullName>
    </submittedName>
</protein>
<accession>A0A942UZ49</accession>
<keyword evidence="3" id="KW-1185">Reference proteome</keyword>
<comment type="caution">
    <text evidence="2">The sequence shown here is derived from an EMBL/GenBank/DDBJ whole genome shotgun (WGS) entry which is preliminary data.</text>
</comment>
<dbReference type="AlphaFoldDB" id="A0A942UZ49"/>
<gene>
    <name evidence="2" type="ORF">GOQ27_07265</name>
</gene>
<sequence length="89" mass="10584">MDSNQMKLLQDLMEVGFSLVETNLYLDTHPTDERALMLHNTLSKKYKDLTTLYSSKYGPLTYTGMSMCPWEYIQGPWPWDIEYEKCRYD</sequence>
<evidence type="ECO:0000259" key="1">
    <source>
        <dbReference type="Pfam" id="PF12652"/>
    </source>
</evidence>
<evidence type="ECO:0000313" key="2">
    <source>
        <dbReference type="EMBL" id="MBS4538257.1"/>
    </source>
</evidence>
<organism evidence="2 3">
    <name type="scientific">Anaeromonas frigoriresistens</name>
    <dbReference type="NCBI Taxonomy" id="2683708"/>
    <lineage>
        <taxon>Bacteria</taxon>
        <taxon>Bacillati</taxon>
        <taxon>Bacillota</taxon>
        <taxon>Tissierellia</taxon>
        <taxon>Tissierellales</taxon>
        <taxon>Thermohalobacteraceae</taxon>
        <taxon>Anaeromonas</taxon>
    </lineage>
</organism>
<dbReference type="PIRSF" id="PIRSF010606">
    <property type="entry name" value="Spore_coat_CotJB"/>
    <property type="match status" value="1"/>
</dbReference>
<dbReference type="RefSeq" id="WP_203366183.1">
    <property type="nucleotide sequence ID" value="NZ_WSFT01000029.1"/>
</dbReference>
<name>A0A942UZ49_9FIRM</name>
<reference evidence="2" key="1">
    <citation type="submission" date="2019-12" db="EMBL/GenBank/DDBJ databases">
        <title>Clostridiaceae gen. nov. sp. nov., isolated from sediment in Xinjiang, China.</title>
        <authorList>
            <person name="Zhang R."/>
        </authorList>
    </citation>
    <scope>NUCLEOTIDE SEQUENCE</scope>
    <source>
        <strain evidence="2">D2Q-11</strain>
    </source>
</reference>
<dbReference type="InterPro" id="IPR024207">
    <property type="entry name" value="CotJB_dom"/>
</dbReference>
<keyword evidence="2" id="KW-0946">Virion</keyword>
<evidence type="ECO:0000313" key="3">
    <source>
        <dbReference type="Proteomes" id="UP000724672"/>
    </source>
</evidence>